<accession>A0AAV9G625</accession>
<sequence length="702" mass="79143">MASNVTNDEILGWVQEPDGRGTFSILKSCVITLVLCVYTALHLNIPPGNSSATFLFWRKTKWILVGLFAPEILVYVAWFQRRRVKRLSKELTAIFKEGAEKDPKLKRTHDWTTTHSWFTYMGGFAIDTNQGQEDLPGEYIPGSPRIVLSKKAVAVLARVGMLPDISKGSIKDKSKADSLAKALVITQASWLILQCIMRFANRLPVTVLELNTLAHAVCALLIYALWWEKPLDVTEPHMLTADWAPDFAATLWCCTRHKGQTDVEVDVIRWIGHPWAEQMQKASNPEGHPEQTATSTGAVEAGYAITIIETREKSKTTYDLGVHDIPSPILFTDPVAAQPPLAPFQYGERDRIVVATTPAGDVLLAPRRLSKPHGIYNVDLTHLIRWQLLTRFVIHHPEVARLMFRLPSSDLNISTRQTSWILPLGIRHLLKQERGFFLNSVETKSGVTGWRMAIPSVSNWPNPESRADDKTAGHKSLAVFWMAALVYGAIHALAWNDHFATPTEALLWKISCIYVAGYGSIVMGVVTTWQIASRFKSDRQRDFNTHLRSETPRALAIVQDSWKKFRKSPLGKCIAWLFTFQTYLHQMTFNCWNKYRRASEKWKSSERRPQAVADWQAVVTKAAHVLVLVDALGALEMATARNWVERAKVIGRHFGRAVRARAREMVEQGECDDEEGREMDLVGGPLRSLSFPKPWPLGNADS</sequence>
<keyword evidence="1" id="KW-1133">Transmembrane helix</keyword>
<comment type="caution">
    <text evidence="2">The sequence shown here is derived from an EMBL/GenBank/DDBJ whole genome shotgun (WGS) entry which is preliminary data.</text>
</comment>
<name>A0AAV9G625_9PEZI</name>
<feature type="transmembrane region" description="Helical" evidence="1">
    <location>
        <begin position="21"/>
        <end position="41"/>
    </location>
</feature>
<reference evidence="2" key="1">
    <citation type="journal article" date="2023" name="Mol. Phylogenet. Evol.">
        <title>Genome-scale phylogeny and comparative genomics of the fungal order Sordariales.</title>
        <authorList>
            <person name="Hensen N."/>
            <person name="Bonometti L."/>
            <person name="Westerberg I."/>
            <person name="Brannstrom I.O."/>
            <person name="Guillou S."/>
            <person name="Cros-Aarteil S."/>
            <person name="Calhoun S."/>
            <person name="Haridas S."/>
            <person name="Kuo A."/>
            <person name="Mondo S."/>
            <person name="Pangilinan J."/>
            <person name="Riley R."/>
            <person name="LaButti K."/>
            <person name="Andreopoulos B."/>
            <person name="Lipzen A."/>
            <person name="Chen C."/>
            <person name="Yan M."/>
            <person name="Daum C."/>
            <person name="Ng V."/>
            <person name="Clum A."/>
            <person name="Steindorff A."/>
            <person name="Ohm R.A."/>
            <person name="Martin F."/>
            <person name="Silar P."/>
            <person name="Natvig D.O."/>
            <person name="Lalanne C."/>
            <person name="Gautier V."/>
            <person name="Ament-Velasquez S.L."/>
            <person name="Kruys A."/>
            <person name="Hutchinson M.I."/>
            <person name="Powell A.J."/>
            <person name="Barry K."/>
            <person name="Miller A.N."/>
            <person name="Grigoriev I.V."/>
            <person name="Debuchy R."/>
            <person name="Gladieux P."/>
            <person name="Hiltunen Thoren M."/>
            <person name="Johannesson H."/>
        </authorList>
    </citation>
    <scope>NUCLEOTIDE SEQUENCE</scope>
    <source>
        <strain evidence="2">PSN243</strain>
    </source>
</reference>
<dbReference type="Proteomes" id="UP001321760">
    <property type="component" value="Unassembled WGS sequence"/>
</dbReference>
<feature type="transmembrane region" description="Helical" evidence="1">
    <location>
        <begin position="61"/>
        <end position="79"/>
    </location>
</feature>
<reference evidence="2" key="2">
    <citation type="submission" date="2023-05" db="EMBL/GenBank/DDBJ databases">
        <authorList>
            <consortium name="Lawrence Berkeley National Laboratory"/>
            <person name="Steindorff A."/>
            <person name="Hensen N."/>
            <person name="Bonometti L."/>
            <person name="Westerberg I."/>
            <person name="Brannstrom I.O."/>
            <person name="Guillou S."/>
            <person name="Cros-Aarteil S."/>
            <person name="Calhoun S."/>
            <person name="Haridas S."/>
            <person name="Kuo A."/>
            <person name="Mondo S."/>
            <person name="Pangilinan J."/>
            <person name="Riley R."/>
            <person name="Labutti K."/>
            <person name="Andreopoulos B."/>
            <person name="Lipzen A."/>
            <person name="Chen C."/>
            <person name="Yanf M."/>
            <person name="Daum C."/>
            <person name="Ng V."/>
            <person name="Clum A."/>
            <person name="Ohm R."/>
            <person name="Martin F."/>
            <person name="Silar P."/>
            <person name="Natvig D."/>
            <person name="Lalanne C."/>
            <person name="Gautier V."/>
            <person name="Ament-Velasquez S.L."/>
            <person name="Kruys A."/>
            <person name="Hutchinson M.I."/>
            <person name="Powell A.J."/>
            <person name="Barry K."/>
            <person name="Miller A.N."/>
            <person name="Grigoriev I.V."/>
            <person name="Debuchy R."/>
            <person name="Gladieux P."/>
            <person name="Thoren M.H."/>
            <person name="Johannesson H."/>
        </authorList>
    </citation>
    <scope>NUCLEOTIDE SEQUENCE</scope>
    <source>
        <strain evidence="2">PSN243</strain>
    </source>
</reference>
<keyword evidence="1" id="KW-0472">Membrane</keyword>
<gene>
    <name evidence="2" type="ORF">QBC34DRAFT_498867</name>
</gene>
<evidence type="ECO:0000256" key="1">
    <source>
        <dbReference type="SAM" id="Phobius"/>
    </source>
</evidence>
<keyword evidence="1" id="KW-0812">Transmembrane</keyword>
<feature type="transmembrane region" description="Helical" evidence="1">
    <location>
        <begin position="476"/>
        <end position="494"/>
    </location>
</feature>
<evidence type="ECO:0000313" key="3">
    <source>
        <dbReference type="Proteomes" id="UP001321760"/>
    </source>
</evidence>
<feature type="transmembrane region" description="Helical" evidence="1">
    <location>
        <begin position="506"/>
        <end position="532"/>
    </location>
</feature>
<keyword evidence="3" id="KW-1185">Reference proteome</keyword>
<dbReference type="PANTHER" id="PTHR35043">
    <property type="entry name" value="TRANSCRIPTION FACTOR DOMAIN-CONTAINING PROTEIN"/>
    <property type="match status" value="1"/>
</dbReference>
<dbReference type="EMBL" id="MU865989">
    <property type="protein sequence ID" value="KAK4443628.1"/>
    <property type="molecule type" value="Genomic_DNA"/>
</dbReference>
<organism evidence="2 3">
    <name type="scientific">Podospora aff. communis PSN243</name>
    <dbReference type="NCBI Taxonomy" id="3040156"/>
    <lineage>
        <taxon>Eukaryota</taxon>
        <taxon>Fungi</taxon>
        <taxon>Dikarya</taxon>
        <taxon>Ascomycota</taxon>
        <taxon>Pezizomycotina</taxon>
        <taxon>Sordariomycetes</taxon>
        <taxon>Sordariomycetidae</taxon>
        <taxon>Sordariales</taxon>
        <taxon>Podosporaceae</taxon>
        <taxon>Podospora</taxon>
    </lineage>
</organism>
<evidence type="ECO:0000313" key="2">
    <source>
        <dbReference type="EMBL" id="KAK4443628.1"/>
    </source>
</evidence>
<proteinExistence type="predicted"/>
<dbReference type="PANTHER" id="PTHR35043:SF7">
    <property type="entry name" value="TRANSCRIPTION FACTOR DOMAIN-CONTAINING PROTEIN"/>
    <property type="match status" value="1"/>
</dbReference>
<dbReference type="AlphaFoldDB" id="A0AAV9G625"/>
<protein>
    <submittedName>
        <fullName evidence="2">Uncharacterized protein</fullName>
    </submittedName>
</protein>